<dbReference type="PANTHER" id="PTHR22762">
    <property type="entry name" value="ALPHA-GLUCOSIDASE"/>
    <property type="match status" value="1"/>
</dbReference>
<name>A0A314YFH0_PRUYE</name>
<sequence length="250" mass="27773">MGNPTTNNPPPNNFTAFTAMSNPQQSPPDLQRPCLHSPQHHPIRLHRHPPILPRRHFRRLPEPIKPRHLFGLQGPIHPALLLPPQSQLTPNQTLTLWTADIASANADVNLYGSHPFYLDVRSASPGGKAAGTSHGVLLLNSNGMDITYGGDRITYKAIGGIVDLYFFSGPTPELVVEQYTELIGRPTPMPYWSFGFHQCRYGYKNVSDLEGVVAGYAKAAIPLKLCGQTLITWMHTRILLLIPSTSHWIR</sequence>
<evidence type="ECO:0000256" key="1">
    <source>
        <dbReference type="ARBA" id="ARBA00023180"/>
    </source>
</evidence>
<evidence type="ECO:0000256" key="3">
    <source>
        <dbReference type="SAM" id="MobiDB-lite"/>
    </source>
</evidence>
<dbReference type="CDD" id="cd14752">
    <property type="entry name" value="GH31_N"/>
    <property type="match status" value="1"/>
</dbReference>
<accession>A0A314YFH0</accession>
<comment type="similarity">
    <text evidence="2">Belongs to the glycosyl hydrolase 31 family.</text>
</comment>
<keyword evidence="1" id="KW-0325">Glycoprotein</keyword>
<feature type="region of interest" description="Disordered" evidence="3">
    <location>
        <begin position="1"/>
        <end position="32"/>
    </location>
</feature>
<gene>
    <name evidence="5" type="ORF">Pyn_31698</name>
</gene>
<dbReference type="GO" id="GO:0030246">
    <property type="term" value="F:carbohydrate binding"/>
    <property type="evidence" value="ECO:0007669"/>
    <property type="project" value="InterPro"/>
</dbReference>
<comment type="caution">
    <text evidence="5">The sequence shown here is derived from an EMBL/GenBank/DDBJ whole genome shotgun (WGS) entry which is preliminary data.</text>
</comment>
<dbReference type="PANTHER" id="PTHR22762:SF133">
    <property type="entry name" value="P-TYPE DOMAIN-CONTAINING PROTEIN"/>
    <property type="match status" value="1"/>
</dbReference>
<evidence type="ECO:0000256" key="2">
    <source>
        <dbReference type="RuleBase" id="RU361185"/>
    </source>
</evidence>
<evidence type="ECO:0000313" key="6">
    <source>
        <dbReference type="Proteomes" id="UP000250321"/>
    </source>
</evidence>
<dbReference type="Gene3D" id="3.20.20.80">
    <property type="entry name" value="Glycosidases"/>
    <property type="match status" value="1"/>
</dbReference>
<organism evidence="5 6">
    <name type="scientific">Prunus yedoensis var. nudiflora</name>
    <dbReference type="NCBI Taxonomy" id="2094558"/>
    <lineage>
        <taxon>Eukaryota</taxon>
        <taxon>Viridiplantae</taxon>
        <taxon>Streptophyta</taxon>
        <taxon>Embryophyta</taxon>
        <taxon>Tracheophyta</taxon>
        <taxon>Spermatophyta</taxon>
        <taxon>Magnoliopsida</taxon>
        <taxon>eudicotyledons</taxon>
        <taxon>Gunneridae</taxon>
        <taxon>Pentapetalae</taxon>
        <taxon>rosids</taxon>
        <taxon>fabids</taxon>
        <taxon>Rosales</taxon>
        <taxon>Rosaceae</taxon>
        <taxon>Amygdaloideae</taxon>
        <taxon>Amygdaleae</taxon>
        <taxon>Prunus</taxon>
    </lineage>
</organism>
<dbReference type="AlphaFoldDB" id="A0A314YFH0"/>
<reference evidence="5 6" key="1">
    <citation type="submission" date="2018-02" db="EMBL/GenBank/DDBJ databases">
        <title>Draft genome of wild Prunus yedoensis var. nudiflora.</title>
        <authorList>
            <person name="Baek S."/>
            <person name="Kim J.-H."/>
            <person name="Choi K."/>
            <person name="Kim G.-B."/>
            <person name="Cho A."/>
            <person name="Jang H."/>
            <person name="Shin C.-H."/>
            <person name="Yu H.-J."/>
            <person name="Mun J.-H."/>
        </authorList>
    </citation>
    <scope>NUCLEOTIDE SEQUENCE [LARGE SCALE GENOMIC DNA]</scope>
    <source>
        <strain evidence="6">cv. Jeju island</strain>
        <tissue evidence="5">Leaf</tissue>
    </source>
</reference>
<proteinExistence type="inferred from homology"/>
<dbReference type="GO" id="GO:0005975">
    <property type="term" value="P:carbohydrate metabolic process"/>
    <property type="evidence" value="ECO:0007669"/>
    <property type="project" value="InterPro"/>
</dbReference>
<evidence type="ECO:0000259" key="4">
    <source>
        <dbReference type="Pfam" id="PF01055"/>
    </source>
</evidence>
<dbReference type="STRING" id="2094558.A0A314YFH0"/>
<dbReference type="InterPro" id="IPR000322">
    <property type="entry name" value="Glyco_hydro_31_TIM"/>
</dbReference>
<keyword evidence="2" id="KW-0378">Hydrolase</keyword>
<dbReference type="Pfam" id="PF01055">
    <property type="entry name" value="Glyco_hydro_31_2nd"/>
    <property type="match status" value="1"/>
</dbReference>
<dbReference type="Gene3D" id="2.60.40.1760">
    <property type="entry name" value="glycosyl hydrolase (family 31)"/>
    <property type="match status" value="1"/>
</dbReference>
<evidence type="ECO:0000313" key="5">
    <source>
        <dbReference type="EMBL" id="PQQ04947.1"/>
    </source>
</evidence>
<dbReference type="SUPFAM" id="SSF74650">
    <property type="entry name" value="Galactose mutarotase-like"/>
    <property type="match status" value="1"/>
</dbReference>
<dbReference type="Proteomes" id="UP000250321">
    <property type="component" value="Unassembled WGS sequence"/>
</dbReference>
<dbReference type="GO" id="GO:0004553">
    <property type="term" value="F:hydrolase activity, hydrolyzing O-glycosyl compounds"/>
    <property type="evidence" value="ECO:0007669"/>
    <property type="project" value="InterPro"/>
</dbReference>
<keyword evidence="6" id="KW-1185">Reference proteome</keyword>
<dbReference type="EMBL" id="PJQY01001175">
    <property type="protein sequence ID" value="PQQ04947.1"/>
    <property type="molecule type" value="Genomic_DNA"/>
</dbReference>
<protein>
    <recommendedName>
        <fullName evidence="4">Glycoside hydrolase family 31 TIM barrel domain-containing protein</fullName>
    </recommendedName>
</protein>
<dbReference type="OrthoDB" id="5839090at2759"/>
<dbReference type="InterPro" id="IPR011013">
    <property type="entry name" value="Gal_mutarotase_sf_dom"/>
</dbReference>
<feature type="domain" description="Glycoside hydrolase family 31 TIM barrel" evidence="4">
    <location>
        <begin position="187"/>
        <end position="226"/>
    </location>
</feature>
<keyword evidence="2" id="KW-0326">Glycosidase</keyword>